<evidence type="ECO:0000256" key="2">
    <source>
        <dbReference type="ARBA" id="ARBA00023125"/>
    </source>
</evidence>
<evidence type="ECO:0000256" key="3">
    <source>
        <dbReference type="ARBA" id="ARBA00023163"/>
    </source>
</evidence>
<feature type="non-terminal residue" evidence="7">
    <location>
        <position position="1"/>
    </location>
</feature>
<dbReference type="InterPro" id="IPR036638">
    <property type="entry name" value="HLH_DNA-bd_sf"/>
</dbReference>
<evidence type="ECO:0000313" key="8">
    <source>
        <dbReference type="EnsemblMetazoa" id="CapteP57348"/>
    </source>
</evidence>
<protein>
    <recommendedName>
        <fullName evidence="6">BHLH domain-containing protein</fullName>
    </recommendedName>
</protein>
<reference evidence="9" key="1">
    <citation type="submission" date="2012-12" db="EMBL/GenBank/DDBJ databases">
        <authorList>
            <person name="Hellsten U."/>
            <person name="Grimwood J."/>
            <person name="Chapman J.A."/>
            <person name="Shapiro H."/>
            <person name="Aerts A."/>
            <person name="Otillar R.P."/>
            <person name="Terry A.Y."/>
            <person name="Boore J.L."/>
            <person name="Simakov O."/>
            <person name="Marletaz F."/>
            <person name="Cho S.-J."/>
            <person name="Edsinger-Gonzales E."/>
            <person name="Havlak P."/>
            <person name="Kuo D.-H."/>
            <person name="Larsson T."/>
            <person name="Lv J."/>
            <person name="Arendt D."/>
            <person name="Savage R."/>
            <person name="Osoegawa K."/>
            <person name="de Jong P."/>
            <person name="Lindberg D.R."/>
            <person name="Seaver E.C."/>
            <person name="Weisblat D.A."/>
            <person name="Putnam N.H."/>
            <person name="Grigoriev I.V."/>
            <person name="Rokhsar D.S."/>
        </authorList>
    </citation>
    <scope>NUCLEOTIDE SEQUENCE</scope>
    <source>
        <strain evidence="9">I ESC-2004</strain>
    </source>
</reference>
<reference evidence="7 9" key="2">
    <citation type="journal article" date="2013" name="Nature">
        <title>Insights into bilaterian evolution from three spiralian genomes.</title>
        <authorList>
            <person name="Simakov O."/>
            <person name="Marletaz F."/>
            <person name="Cho S.J."/>
            <person name="Edsinger-Gonzales E."/>
            <person name="Havlak P."/>
            <person name="Hellsten U."/>
            <person name="Kuo D.H."/>
            <person name="Larsson T."/>
            <person name="Lv J."/>
            <person name="Arendt D."/>
            <person name="Savage R."/>
            <person name="Osoegawa K."/>
            <person name="de Jong P."/>
            <person name="Grimwood J."/>
            <person name="Chapman J.A."/>
            <person name="Shapiro H."/>
            <person name="Aerts A."/>
            <person name="Otillar R.P."/>
            <person name="Terry A.Y."/>
            <person name="Boore J.L."/>
            <person name="Grigoriev I.V."/>
            <person name="Lindberg D.R."/>
            <person name="Seaver E.C."/>
            <person name="Weisblat D.A."/>
            <person name="Putnam N.H."/>
            <person name="Rokhsar D.S."/>
        </authorList>
    </citation>
    <scope>NUCLEOTIDE SEQUENCE</scope>
    <source>
        <strain evidence="7 9">I ESC-2004</strain>
    </source>
</reference>
<dbReference type="HOGENOM" id="CLU_171328_3_0_1"/>
<accession>R7T563</accession>
<organism evidence="7">
    <name type="scientific">Capitella teleta</name>
    <name type="common">Polychaete worm</name>
    <dbReference type="NCBI Taxonomy" id="283909"/>
    <lineage>
        <taxon>Eukaryota</taxon>
        <taxon>Metazoa</taxon>
        <taxon>Spiralia</taxon>
        <taxon>Lophotrochozoa</taxon>
        <taxon>Annelida</taxon>
        <taxon>Polychaeta</taxon>
        <taxon>Sedentaria</taxon>
        <taxon>Scolecida</taxon>
        <taxon>Capitellidae</taxon>
        <taxon>Capitella</taxon>
    </lineage>
</organism>
<dbReference type="Pfam" id="PF00010">
    <property type="entry name" value="HLH"/>
    <property type="match status" value="1"/>
</dbReference>
<evidence type="ECO:0000313" key="7">
    <source>
        <dbReference type="EMBL" id="ELT88342.1"/>
    </source>
</evidence>
<reference evidence="8" key="3">
    <citation type="submission" date="2015-06" db="UniProtKB">
        <authorList>
            <consortium name="EnsemblMetazoa"/>
        </authorList>
    </citation>
    <scope>IDENTIFICATION</scope>
</reference>
<feature type="compositionally biased region" description="Basic and acidic residues" evidence="5">
    <location>
        <begin position="1"/>
        <end position="10"/>
    </location>
</feature>
<name>R7T563_CAPTE</name>
<dbReference type="FunFam" id="4.10.280.10:FF:000035">
    <property type="entry name" value="Pancreas-specific transcription factor 1a"/>
    <property type="match status" value="1"/>
</dbReference>
<keyword evidence="2" id="KW-0238">DNA-binding</keyword>
<dbReference type="InterPro" id="IPR050283">
    <property type="entry name" value="E-box_TF_Regulators"/>
</dbReference>
<feature type="compositionally biased region" description="Basic and acidic residues" evidence="5">
    <location>
        <begin position="18"/>
        <end position="27"/>
    </location>
</feature>
<dbReference type="GO" id="GO:0032502">
    <property type="term" value="P:developmental process"/>
    <property type="evidence" value="ECO:0007669"/>
    <property type="project" value="TreeGrafter"/>
</dbReference>
<dbReference type="OrthoDB" id="10048995at2759"/>
<dbReference type="OMA" id="RWAPKER"/>
<gene>
    <name evidence="7" type="ORF">CAPTEDRAFT_57348</name>
</gene>
<dbReference type="GO" id="GO:0000977">
    <property type="term" value="F:RNA polymerase II transcription regulatory region sequence-specific DNA binding"/>
    <property type="evidence" value="ECO:0007669"/>
    <property type="project" value="TreeGrafter"/>
</dbReference>
<dbReference type="EnsemblMetazoa" id="CapteT57348">
    <property type="protein sequence ID" value="CapteP57348"/>
    <property type="gene ID" value="CapteG57348"/>
</dbReference>
<evidence type="ECO:0000256" key="1">
    <source>
        <dbReference type="ARBA" id="ARBA00023015"/>
    </source>
</evidence>
<keyword evidence="4" id="KW-0539">Nucleus</keyword>
<evidence type="ECO:0000256" key="5">
    <source>
        <dbReference type="SAM" id="MobiDB-lite"/>
    </source>
</evidence>
<dbReference type="STRING" id="283909.R7T563"/>
<dbReference type="PANTHER" id="PTHR23349">
    <property type="entry name" value="BASIC HELIX-LOOP-HELIX TRANSCRIPTION FACTOR, TWIST"/>
    <property type="match status" value="1"/>
</dbReference>
<sequence length="84" mass="9750">GRSLRSDQAGKAKRKRVITHEQRKAANVRERRRMMSLNEAFDQLRTTVPTFAYEKKLSRIETLRLAITYINFLACILDGENPAE</sequence>
<dbReference type="AlphaFoldDB" id="R7T563"/>
<evidence type="ECO:0000259" key="6">
    <source>
        <dbReference type="PROSITE" id="PS50888"/>
    </source>
</evidence>
<keyword evidence="3" id="KW-0804">Transcription</keyword>
<keyword evidence="1" id="KW-0805">Transcription regulation</keyword>
<keyword evidence="9" id="KW-1185">Reference proteome</keyword>
<feature type="region of interest" description="Disordered" evidence="5">
    <location>
        <begin position="1"/>
        <end position="27"/>
    </location>
</feature>
<dbReference type="Gene3D" id="4.10.280.10">
    <property type="entry name" value="Helix-loop-helix DNA-binding domain"/>
    <property type="match status" value="1"/>
</dbReference>
<dbReference type="GO" id="GO:0046983">
    <property type="term" value="F:protein dimerization activity"/>
    <property type="evidence" value="ECO:0007669"/>
    <property type="project" value="InterPro"/>
</dbReference>
<dbReference type="Proteomes" id="UP000014760">
    <property type="component" value="Unassembled WGS sequence"/>
</dbReference>
<evidence type="ECO:0000256" key="4">
    <source>
        <dbReference type="ARBA" id="ARBA00023242"/>
    </source>
</evidence>
<dbReference type="PROSITE" id="PS50888">
    <property type="entry name" value="BHLH"/>
    <property type="match status" value="1"/>
</dbReference>
<dbReference type="EMBL" id="AMQN01003466">
    <property type="status" value="NOT_ANNOTATED_CDS"/>
    <property type="molecule type" value="Genomic_DNA"/>
</dbReference>
<dbReference type="EMBL" id="KB311873">
    <property type="protein sequence ID" value="ELT88342.1"/>
    <property type="molecule type" value="Genomic_DNA"/>
</dbReference>
<dbReference type="InterPro" id="IPR011598">
    <property type="entry name" value="bHLH_dom"/>
</dbReference>
<evidence type="ECO:0000313" key="9">
    <source>
        <dbReference type="Proteomes" id="UP000014760"/>
    </source>
</evidence>
<feature type="domain" description="BHLH" evidence="6">
    <location>
        <begin position="21"/>
        <end position="73"/>
    </location>
</feature>
<dbReference type="PANTHER" id="PTHR23349:SF63">
    <property type="entry name" value="FER3-LIKE PROTEIN"/>
    <property type="match status" value="1"/>
</dbReference>
<dbReference type="SUPFAM" id="SSF47459">
    <property type="entry name" value="HLH, helix-loop-helix DNA-binding domain"/>
    <property type="match status" value="1"/>
</dbReference>
<dbReference type="SMART" id="SM00353">
    <property type="entry name" value="HLH"/>
    <property type="match status" value="1"/>
</dbReference>
<proteinExistence type="predicted"/>
<dbReference type="GO" id="GO:0000981">
    <property type="term" value="F:DNA-binding transcription factor activity, RNA polymerase II-specific"/>
    <property type="evidence" value="ECO:0007669"/>
    <property type="project" value="TreeGrafter"/>
</dbReference>
<feature type="non-terminal residue" evidence="7">
    <location>
        <position position="84"/>
    </location>
</feature>